<dbReference type="Pfam" id="PF01370">
    <property type="entry name" value="Epimerase"/>
    <property type="match status" value="1"/>
</dbReference>
<sequence length="358" mass="38568">MSSRYPQLLEQLRSRPSCWLVTGGAGFIGSHLVERLLGLGQRVRVLDDFSTGRERNLELVRQAVGEEASARLEVLRGDIRDPRACDAAAEGAQVVLHQAALGSVPRSIAHPEATHEVNVSGFVQVLQAARRAGIRRLVYASSSSVYGDSPALPKVEEAVGRPLSPYAASKACDELYAAAFARCYGLELVGLRYFNVFGPRQDPAGPYAAVIPRWFEALLSGRAVEVFGDGETSRDFCYVQNVVQANLLAACVEAPESLGRAYNVAVGRRTTLNELFVAIRDHVARLRPELAAVQPVHREFRPGDVRHSLADVGAARALLGYEPTHDVAQGLREAADWYLSPEGHAAPAAPGAAREGAA</sequence>
<dbReference type="InterPro" id="IPR001509">
    <property type="entry name" value="Epimerase_deHydtase"/>
</dbReference>
<dbReference type="Proteomes" id="UP001162734">
    <property type="component" value="Chromosome"/>
</dbReference>
<name>A0ABM7X9J4_9BACT</name>
<dbReference type="Gene3D" id="3.90.25.10">
    <property type="entry name" value="UDP-galactose 4-epimerase, domain 1"/>
    <property type="match status" value="1"/>
</dbReference>
<dbReference type="PANTHER" id="PTHR43245">
    <property type="entry name" value="BIFUNCTIONAL POLYMYXIN RESISTANCE PROTEIN ARNA"/>
    <property type="match status" value="1"/>
</dbReference>
<dbReference type="EMBL" id="AP025592">
    <property type="protein sequence ID" value="BDG08521.1"/>
    <property type="molecule type" value="Genomic_DNA"/>
</dbReference>
<proteinExistence type="predicted"/>
<protein>
    <submittedName>
        <fullName evidence="2">NAD-dependent epimerase</fullName>
    </submittedName>
</protein>
<dbReference type="SUPFAM" id="SSF51735">
    <property type="entry name" value="NAD(P)-binding Rossmann-fold domains"/>
    <property type="match status" value="1"/>
</dbReference>
<dbReference type="InterPro" id="IPR050177">
    <property type="entry name" value="Lipid_A_modif_metabolic_enz"/>
</dbReference>
<evidence type="ECO:0000313" key="2">
    <source>
        <dbReference type="EMBL" id="BDG08521.1"/>
    </source>
</evidence>
<organism evidence="2 3">
    <name type="scientific">Anaeromyxobacter paludicola</name>
    <dbReference type="NCBI Taxonomy" id="2918171"/>
    <lineage>
        <taxon>Bacteria</taxon>
        <taxon>Pseudomonadati</taxon>
        <taxon>Myxococcota</taxon>
        <taxon>Myxococcia</taxon>
        <taxon>Myxococcales</taxon>
        <taxon>Cystobacterineae</taxon>
        <taxon>Anaeromyxobacteraceae</taxon>
        <taxon>Anaeromyxobacter</taxon>
    </lineage>
</organism>
<evidence type="ECO:0000313" key="3">
    <source>
        <dbReference type="Proteomes" id="UP001162734"/>
    </source>
</evidence>
<feature type="domain" description="NAD-dependent epimerase/dehydratase" evidence="1">
    <location>
        <begin position="19"/>
        <end position="265"/>
    </location>
</feature>
<accession>A0ABM7X9J4</accession>
<dbReference type="PANTHER" id="PTHR43245:SF13">
    <property type="entry name" value="UDP-D-APIOSE_UDP-D-XYLOSE SYNTHASE 2"/>
    <property type="match status" value="1"/>
</dbReference>
<evidence type="ECO:0000259" key="1">
    <source>
        <dbReference type="Pfam" id="PF01370"/>
    </source>
</evidence>
<dbReference type="Gene3D" id="3.40.50.720">
    <property type="entry name" value="NAD(P)-binding Rossmann-like Domain"/>
    <property type="match status" value="1"/>
</dbReference>
<keyword evidence="3" id="KW-1185">Reference proteome</keyword>
<dbReference type="InterPro" id="IPR036291">
    <property type="entry name" value="NAD(P)-bd_dom_sf"/>
</dbReference>
<dbReference type="CDD" id="cd05256">
    <property type="entry name" value="UDP_AE_SDR_e"/>
    <property type="match status" value="1"/>
</dbReference>
<reference evidence="3" key="1">
    <citation type="journal article" date="2022" name="Int. J. Syst. Evol. Microbiol.">
        <title>Anaeromyxobacter oryzae sp. nov., Anaeromyxobacter diazotrophicus sp. nov. and Anaeromyxobacter paludicola sp. nov., isolated from paddy soils.</title>
        <authorList>
            <person name="Itoh H."/>
            <person name="Xu Z."/>
            <person name="Mise K."/>
            <person name="Masuda Y."/>
            <person name="Ushijima N."/>
            <person name="Hayakawa C."/>
            <person name="Shiratori Y."/>
            <person name="Senoo K."/>
        </authorList>
    </citation>
    <scope>NUCLEOTIDE SEQUENCE [LARGE SCALE GENOMIC DNA]</scope>
    <source>
        <strain evidence="3">Red630</strain>
    </source>
</reference>
<dbReference type="RefSeq" id="WP_248345697.1">
    <property type="nucleotide sequence ID" value="NZ_AP025592.1"/>
</dbReference>
<gene>
    <name evidence="2" type="ORF">AMPC_16340</name>
</gene>